<keyword evidence="9" id="KW-0547">Nucleotide-binding</keyword>
<keyword evidence="8" id="KW-0732">Signal</keyword>
<dbReference type="PROSITE" id="PS50894">
    <property type="entry name" value="HPT"/>
    <property type="match status" value="1"/>
</dbReference>
<keyword evidence="11" id="KW-0067">ATP-binding</keyword>
<keyword evidence="5 19" id="KW-0597">Phosphoprotein</keyword>
<feature type="modified residue" description="4-aspartylphosphate" evidence="19">
    <location>
        <position position="1823"/>
    </location>
</feature>
<dbReference type="InterPro" id="IPR000700">
    <property type="entry name" value="PAS-assoc_C"/>
</dbReference>
<evidence type="ECO:0000256" key="12">
    <source>
        <dbReference type="ARBA" id="ARBA00022989"/>
    </source>
</evidence>
<keyword evidence="13" id="KW-0902">Two-component regulatory system</keyword>
<dbReference type="Pfam" id="PF13426">
    <property type="entry name" value="PAS_9"/>
    <property type="match status" value="1"/>
</dbReference>
<dbReference type="PROSITE" id="PS50110">
    <property type="entry name" value="RESPONSE_REGULATORY"/>
    <property type="match status" value="2"/>
</dbReference>
<evidence type="ECO:0000256" key="2">
    <source>
        <dbReference type="ARBA" id="ARBA00004651"/>
    </source>
</evidence>
<dbReference type="CDD" id="cd00156">
    <property type="entry name" value="REC"/>
    <property type="match status" value="1"/>
</dbReference>
<evidence type="ECO:0000256" key="3">
    <source>
        <dbReference type="ARBA" id="ARBA00012438"/>
    </source>
</evidence>
<dbReference type="InterPro" id="IPR008207">
    <property type="entry name" value="Sig_transdc_His_kin_Hpt_dom"/>
</dbReference>
<dbReference type="CDD" id="cd16922">
    <property type="entry name" value="HATPase_EvgS-ArcB-TorS-like"/>
    <property type="match status" value="1"/>
</dbReference>
<feature type="domain" description="PAC" evidence="24">
    <location>
        <begin position="1063"/>
        <end position="1115"/>
    </location>
</feature>
<dbReference type="Gene3D" id="3.30.565.10">
    <property type="entry name" value="Histidine kinase-like ATPase, C-terminal domain"/>
    <property type="match status" value="1"/>
</dbReference>
<dbReference type="InterPro" id="IPR003594">
    <property type="entry name" value="HATPase_dom"/>
</dbReference>
<dbReference type="InterPro" id="IPR005467">
    <property type="entry name" value="His_kinase_dom"/>
</dbReference>
<feature type="transmembrane region" description="Helical" evidence="20">
    <location>
        <begin position="315"/>
        <end position="335"/>
    </location>
</feature>
<dbReference type="InterPro" id="IPR036641">
    <property type="entry name" value="HPT_dom_sf"/>
</dbReference>
<dbReference type="EMBL" id="QVLS01000003">
    <property type="protein sequence ID" value="RFP80481.1"/>
    <property type="molecule type" value="Genomic_DNA"/>
</dbReference>
<reference evidence="27 28" key="1">
    <citation type="submission" date="2018-08" db="EMBL/GenBank/DDBJ databases">
        <title>Hydrogenophaga sp. LA-38 isolated from sludge.</title>
        <authorList>
            <person name="Im W.-T."/>
        </authorList>
    </citation>
    <scope>NUCLEOTIDE SEQUENCE [LARGE SCALE GENOMIC DNA]</scope>
    <source>
        <strain evidence="27 28">LA-38</strain>
    </source>
</reference>
<keyword evidence="10" id="KW-0418">Kinase</keyword>
<dbReference type="Gene3D" id="3.30.450.20">
    <property type="entry name" value="PAS domain"/>
    <property type="match status" value="6"/>
</dbReference>
<evidence type="ECO:0000256" key="11">
    <source>
        <dbReference type="ARBA" id="ARBA00022840"/>
    </source>
</evidence>
<organism evidence="27 28">
    <name type="scientific">Hydrogenophaga borbori</name>
    <dbReference type="NCBI Taxonomy" id="2294117"/>
    <lineage>
        <taxon>Bacteria</taxon>
        <taxon>Pseudomonadati</taxon>
        <taxon>Pseudomonadota</taxon>
        <taxon>Betaproteobacteria</taxon>
        <taxon>Burkholderiales</taxon>
        <taxon>Comamonadaceae</taxon>
        <taxon>Hydrogenophaga</taxon>
    </lineage>
</organism>
<keyword evidence="12 20" id="KW-1133">Transmembrane helix</keyword>
<keyword evidence="14" id="KW-0843">Virulence</keyword>
<dbReference type="InterPro" id="IPR013767">
    <property type="entry name" value="PAS_fold"/>
</dbReference>
<dbReference type="EC" id="2.7.13.3" evidence="3"/>
<evidence type="ECO:0000259" key="21">
    <source>
        <dbReference type="PROSITE" id="PS50109"/>
    </source>
</evidence>
<evidence type="ECO:0000256" key="16">
    <source>
        <dbReference type="ARBA" id="ARBA00058004"/>
    </source>
</evidence>
<feature type="domain" description="PAC" evidence="24">
    <location>
        <begin position="787"/>
        <end position="839"/>
    </location>
</feature>
<dbReference type="SMART" id="SM00091">
    <property type="entry name" value="PAS"/>
    <property type="match status" value="4"/>
</dbReference>
<feature type="domain" description="Response regulatory" evidence="22">
    <location>
        <begin position="1621"/>
        <end position="1744"/>
    </location>
</feature>
<name>A0A372EM55_9BURK</name>
<comment type="function">
    <text evidence="16">Member of the two-component regulatory system BvgS/BvgA. Phosphorylates BvgA via a four-step phosphorelay in response to environmental signals.</text>
</comment>
<dbReference type="SUPFAM" id="SSF55874">
    <property type="entry name" value="ATPase domain of HSP90 chaperone/DNA topoisomerase II/histidine kinase"/>
    <property type="match status" value="1"/>
</dbReference>
<dbReference type="InterPro" id="IPR036890">
    <property type="entry name" value="HATPase_C_sf"/>
</dbReference>
<dbReference type="PROSITE" id="PS50839">
    <property type="entry name" value="CHASE"/>
    <property type="match status" value="1"/>
</dbReference>
<dbReference type="NCBIfam" id="TIGR00229">
    <property type="entry name" value="sensory_box"/>
    <property type="match status" value="2"/>
</dbReference>
<evidence type="ECO:0000313" key="27">
    <source>
        <dbReference type="EMBL" id="RFP80481.1"/>
    </source>
</evidence>
<evidence type="ECO:0000256" key="18">
    <source>
        <dbReference type="PROSITE-ProRule" id="PRU00110"/>
    </source>
</evidence>
<keyword evidence="15 20" id="KW-0472">Membrane</keyword>
<protein>
    <recommendedName>
        <fullName evidence="17">Virulence sensor protein BvgS</fullName>
        <ecNumber evidence="3">2.7.13.3</ecNumber>
    </recommendedName>
</protein>
<dbReference type="Pfam" id="PF08447">
    <property type="entry name" value="PAS_3"/>
    <property type="match status" value="1"/>
</dbReference>
<proteinExistence type="predicted"/>
<keyword evidence="4" id="KW-1003">Cell membrane</keyword>
<dbReference type="SUPFAM" id="SSF47226">
    <property type="entry name" value="Histidine-containing phosphotransfer domain, HPT domain"/>
    <property type="match status" value="1"/>
</dbReference>
<dbReference type="InterPro" id="IPR035965">
    <property type="entry name" value="PAS-like_dom_sf"/>
</dbReference>
<dbReference type="InterPro" id="IPR042240">
    <property type="entry name" value="CHASE_sf"/>
</dbReference>
<dbReference type="GO" id="GO:0000155">
    <property type="term" value="F:phosphorelay sensor kinase activity"/>
    <property type="evidence" value="ECO:0007669"/>
    <property type="project" value="InterPro"/>
</dbReference>
<dbReference type="PANTHER" id="PTHR45339:SF5">
    <property type="entry name" value="HISTIDINE KINASE"/>
    <property type="match status" value="1"/>
</dbReference>
<evidence type="ECO:0000256" key="4">
    <source>
        <dbReference type="ARBA" id="ARBA00022475"/>
    </source>
</evidence>
<dbReference type="CDD" id="cd00130">
    <property type="entry name" value="PAS"/>
    <property type="match status" value="2"/>
</dbReference>
<dbReference type="InterPro" id="IPR003661">
    <property type="entry name" value="HisK_dim/P_dom"/>
</dbReference>
<dbReference type="InterPro" id="IPR029151">
    <property type="entry name" value="Sensor-like_sf"/>
</dbReference>
<evidence type="ECO:0000313" key="28">
    <source>
        <dbReference type="Proteomes" id="UP000261931"/>
    </source>
</evidence>
<feature type="domain" description="Histidine kinase" evidence="21">
    <location>
        <begin position="1381"/>
        <end position="1602"/>
    </location>
</feature>
<evidence type="ECO:0000256" key="8">
    <source>
        <dbReference type="ARBA" id="ARBA00022729"/>
    </source>
</evidence>
<dbReference type="PROSITE" id="PS50112">
    <property type="entry name" value="PAS"/>
    <property type="match status" value="2"/>
</dbReference>
<keyword evidence="28" id="KW-1185">Reference proteome</keyword>
<evidence type="ECO:0000259" key="24">
    <source>
        <dbReference type="PROSITE" id="PS50113"/>
    </source>
</evidence>
<dbReference type="InterPro" id="IPR000014">
    <property type="entry name" value="PAS"/>
</dbReference>
<evidence type="ECO:0000259" key="25">
    <source>
        <dbReference type="PROSITE" id="PS50839"/>
    </source>
</evidence>
<dbReference type="InterPro" id="IPR006189">
    <property type="entry name" value="CHASE_dom"/>
</dbReference>
<dbReference type="SMART" id="SM01079">
    <property type="entry name" value="CHASE"/>
    <property type="match status" value="1"/>
</dbReference>
<evidence type="ECO:0000259" key="22">
    <source>
        <dbReference type="PROSITE" id="PS50110"/>
    </source>
</evidence>
<dbReference type="Pfam" id="PF00512">
    <property type="entry name" value="HisKA"/>
    <property type="match status" value="1"/>
</dbReference>
<dbReference type="InterPro" id="IPR001610">
    <property type="entry name" value="PAC"/>
</dbReference>
<dbReference type="Pfam" id="PF02518">
    <property type="entry name" value="HATPase_c"/>
    <property type="match status" value="1"/>
</dbReference>
<comment type="catalytic activity">
    <reaction evidence="1">
        <text>ATP + protein L-histidine = ADP + protein N-phospho-L-histidine.</text>
        <dbReference type="EC" id="2.7.13.3"/>
    </reaction>
</comment>
<dbReference type="InterPro" id="IPR036097">
    <property type="entry name" value="HisK_dim/P_sf"/>
</dbReference>
<dbReference type="Gene3D" id="3.40.50.2300">
    <property type="match status" value="2"/>
</dbReference>
<dbReference type="InterPro" id="IPR013655">
    <property type="entry name" value="PAS_fold_3"/>
</dbReference>
<feature type="domain" description="HPt" evidence="26">
    <location>
        <begin position="1931"/>
        <end position="2026"/>
    </location>
</feature>
<dbReference type="Gene3D" id="1.10.287.130">
    <property type="match status" value="1"/>
</dbReference>
<comment type="subcellular location">
    <subcellularLocation>
        <location evidence="2">Cell membrane</location>
        <topology evidence="2">Multi-pass membrane protein</topology>
    </subcellularLocation>
</comment>
<dbReference type="GO" id="GO:0005524">
    <property type="term" value="F:ATP binding"/>
    <property type="evidence" value="ECO:0007669"/>
    <property type="project" value="UniProtKB-KW"/>
</dbReference>
<feature type="domain" description="PAS" evidence="23">
    <location>
        <begin position="714"/>
        <end position="769"/>
    </location>
</feature>
<evidence type="ECO:0000259" key="23">
    <source>
        <dbReference type="PROSITE" id="PS50112"/>
    </source>
</evidence>
<dbReference type="Gene3D" id="3.30.450.350">
    <property type="entry name" value="CHASE domain"/>
    <property type="match status" value="1"/>
</dbReference>
<evidence type="ECO:0000256" key="17">
    <source>
        <dbReference type="ARBA" id="ARBA00070152"/>
    </source>
</evidence>
<keyword evidence="6" id="KW-0808">Transferase</keyword>
<dbReference type="SMART" id="SM00086">
    <property type="entry name" value="PAC"/>
    <property type="match status" value="3"/>
</dbReference>
<evidence type="ECO:0000256" key="19">
    <source>
        <dbReference type="PROSITE-ProRule" id="PRU00169"/>
    </source>
</evidence>
<dbReference type="Pfam" id="PF00989">
    <property type="entry name" value="PAS"/>
    <property type="match status" value="1"/>
</dbReference>
<evidence type="ECO:0000256" key="6">
    <source>
        <dbReference type="ARBA" id="ARBA00022679"/>
    </source>
</evidence>
<dbReference type="Pfam" id="PF00072">
    <property type="entry name" value="Response_reg"/>
    <property type="match status" value="2"/>
</dbReference>
<dbReference type="SUPFAM" id="SSF103190">
    <property type="entry name" value="Sensory domain-like"/>
    <property type="match status" value="1"/>
</dbReference>
<feature type="transmembrane region" description="Helical" evidence="20">
    <location>
        <begin position="684"/>
        <end position="703"/>
    </location>
</feature>
<dbReference type="GO" id="GO:0005886">
    <property type="term" value="C:plasma membrane"/>
    <property type="evidence" value="ECO:0007669"/>
    <property type="project" value="UniProtKB-SubCell"/>
</dbReference>
<accession>A0A372EM55</accession>
<feature type="domain" description="PAC" evidence="24">
    <location>
        <begin position="935"/>
        <end position="988"/>
    </location>
</feature>
<evidence type="ECO:0000256" key="9">
    <source>
        <dbReference type="ARBA" id="ARBA00022741"/>
    </source>
</evidence>
<evidence type="ECO:0000256" key="7">
    <source>
        <dbReference type="ARBA" id="ARBA00022692"/>
    </source>
</evidence>
<evidence type="ECO:0000256" key="1">
    <source>
        <dbReference type="ARBA" id="ARBA00000085"/>
    </source>
</evidence>
<dbReference type="PROSITE" id="PS50109">
    <property type="entry name" value="HIS_KIN"/>
    <property type="match status" value="1"/>
</dbReference>
<dbReference type="Pfam" id="PF12860">
    <property type="entry name" value="PAS_7"/>
    <property type="match status" value="2"/>
</dbReference>
<dbReference type="CDD" id="cd00082">
    <property type="entry name" value="HisKA"/>
    <property type="match status" value="1"/>
</dbReference>
<dbReference type="InterPro" id="IPR001789">
    <property type="entry name" value="Sig_transdc_resp-reg_receiver"/>
</dbReference>
<feature type="modified residue" description="4-aspartylphosphate" evidence="19">
    <location>
        <position position="1676"/>
    </location>
</feature>
<dbReference type="FunFam" id="3.30.565.10:FF:000010">
    <property type="entry name" value="Sensor histidine kinase RcsC"/>
    <property type="match status" value="1"/>
</dbReference>
<dbReference type="CDD" id="cd17546">
    <property type="entry name" value="REC_hyHK_CKI1_RcsC-like"/>
    <property type="match status" value="1"/>
</dbReference>
<dbReference type="GO" id="GO:0006355">
    <property type="term" value="P:regulation of DNA-templated transcription"/>
    <property type="evidence" value="ECO:0007669"/>
    <property type="project" value="InterPro"/>
</dbReference>
<dbReference type="Pfam" id="PF03924">
    <property type="entry name" value="CHASE"/>
    <property type="match status" value="1"/>
</dbReference>
<dbReference type="SUPFAM" id="SSF55785">
    <property type="entry name" value="PYP-like sensor domain (PAS domain)"/>
    <property type="match status" value="5"/>
</dbReference>
<evidence type="ECO:0000256" key="20">
    <source>
        <dbReference type="SAM" id="Phobius"/>
    </source>
</evidence>
<feature type="transmembrane region" description="Helical" evidence="20">
    <location>
        <begin position="21"/>
        <end position="38"/>
    </location>
</feature>
<dbReference type="PRINTS" id="PR00344">
    <property type="entry name" value="BCTRLSENSOR"/>
</dbReference>
<evidence type="ECO:0000256" key="14">
    <source>
        <dbReference type="ARBA" id="ARBA00023026"/>
    </source>
</evidence>
<feature type="domain" description="CHASE" evidence="25">
    <location>
        <begin position="84"/>
        <end position="249"/>
    </location>
</feature>
<dbReference type="InterPro" id="IPR011006">
    <property type="entry name" value="CheY-like_superfamily"/>
</dbReference>
<feature type="modified residue" description="Phosphohistidine" evidence="18">
    <location>
        <position position="1971"/>
    </location>
</feature>
<evidence type="ECO:0000256" key="5">
    <source>
        <dbReference type="ARBA" id="ARBA00022553"/>
    </source>
</evidence>
<keyword evidence="7 20" id="KW-0812">Transmembrane</keyword>
<dbReference type="SUPFAM" id="SSF52172">
    <property type="entry name" value="CheY-like"/>
    <property type="match status" value="2"/>
</dbReference>
<evidence type="ECO:0000256" key="13">
    <source>
        <dbReference type="ARBA" id="ARBA00023012"/>
    </source>
</evidence>
<dbReference type="SMART" id="SM00387">
    <property type="entry name" value="HATPase_c"/>
    <property type="match status" value="1"/>
</dbReference>
<dbReference type="SUPFAM" id="SSF47384">
    <property type="entry name" value="Homodimeric domain of signal transducing histidine kinase"/>
    <property type="match status" value="1"/>
</dbReference>
<comment type="caution">
    <text evidence="27">The sequence shown here is derived from an EMBL/GenBank/DDBJ whole genome shotgun (WGS) entry which is preliminary data.</text>
</comment>
<feature type="domain" description="PAS" evidence="23">
    <location>
        <begin position="858"/>
        <end position="931"/>
    </location>
</feature>
<dbReference type="InterPro" id="IPR004358">
    <property type="entry name" value="Sig_transdc_His_kin-like_C"/>
</dbReference>
<dbReference type="PROSITE" id="PS50113">
    <property type="entry name" value="PAC"/>
    <property type="match status" value="3"/>
</dbReference>
<dbReference type="Proteomes" id="UP000261931">
    <property type="component" value="Unassembled WGS sequence"/>
</dbReference>
<gene>
    <name evidence="27" type="ORF">DY262_08590</name>
</gene>
<feature type="domain" description="Response regulatory" evidence="22">
    <location>
        <begin position="1773"/>
        <end position="1890"/>
    </location>
</feature>
<dbReference type="SMART" id="SM00448">
    <property type="entry name" value="REC"/>
    <property type="match status" value="2"/>
</dbReference>
<dbReference type="PANTHER" id="PTHR45339">
    <property type="entry name" value="HYBRID SIGNAL TRANSDUCTION HISTIDINE KINASE J"/>
    <property type="match status" value="1"/>
</dbReference>
<evidence type="ECO:0000259" key="26">
    <source>
        <dbReference type="PROSITE" id="PS50894"/>
    </source>
</evidence>
<evidence type="ECO:0000256" key="15">
    <source>
        <dbReference type="ARBA" id="ARBA00023136"/>
    </source>
</evidence>
<sequence>MARRTPDLDKVAHDAPHRWAWGLWIAGVLLCAAAAAAWTQAERAESVQERLRDEAGQLTQRLQDRLSRIEYGLRGARGAVMAAGGDAITRRGFEAYMATRDLPHEFPGAFGFGFVRRVGVDQRDDFLAQARAEGPADFQVRELGPNPGEAYVTQYVYPMPANAHAMGLDLASEPLRRAAAQAAAREGRALLSAPLALKQPGGQPDHGLLFLLPVYRGLDPGAGDRERRWRDTVGWVVAPLVIEELVTELMPASRDIAVTLADGGDPSPLFDARDPTGGATVASLDSGFDAHGRRWTLRLQATQALQAHLPGPTPLGAAAIVALIGAGLGGVALALRRSRRAMDWIAAPGRPGARAPLGPMDFVRSPLLRRGALIGAVLALISLAVSYHADFNQAMDQSQRQLEAAARGFADNTQSQRAFRRKSVQFLGSSPPLQGLVRARENGGIDPEDASTEDQWRVRLQETFERYIDTSADVFRVSLLLAGPNPRELVRVERNGLSVEAAPPERLADALDERELGDTRWVAPGMVFVYDMALHRENGAVVSPRRAVARYATPVFDGRGQLFGLVVIHVDLDRAVMQFPSRSPEGAFFVLTNAAGDYLRHPQREREYGFDTGQRQRWQDEYVAVNPYRAGGPPRWQGTQGLMLVGQSELRGNPNSDVGLLRFLVVMPQEHVAEEARLAAVRQLPLVLLALLVGLALIYLYWVNGSRSDEVRRQRLRLAAIVEQTRDAIIGLDPEGRVTSWNRGAQALFGYSAEEAAGATIESLLVPTDDDGAQVQAQGEDGAGDTPRMERWLRTRSGQRVEVSITLSPILDAGGEPVGTAAIVRDITDERAAQREVVELNTSLEQLVRERTASLSRERERLQNILRGTNAGTWEWNVQTGERLYNARWAEMVGLTLDELNTMGPGAWQQLIHPDDIDRARDMLRRHFMGEIAQYECEVRLRHRNGYWVWILDRGRVNSWTQEGEPLWMYGTHRDITAAKESQQRLAASEALLNRTGRVAGVGGWQYDVVDGTVVWTPQMYAIHEVGIEFALDPATPLSFYEGEAKRELLDALRAARRRAEPFDIELPFRSAKGRELRVRLVGEPVQDFDGKVVQIVGAMQDVTDRHLMQAELMRVNALQHSILENMPCAISAFDAELRLVAWNSEFVRLLELDALFARGVPGFEDIVRFNARRGEYGEIDVEPTIERLLANARSPVPHRFERVRPDGTPLEIRGTPMPGGGFVTTYMDMSERKRAEQSIARTEALLRGAIDSVDEAFVLYDLEDRLLLCNEKYHRLFAHVGDLLQPGTPFETIIRASFERGQVLDTGDDREKWVAQRMAHHRAGNSVFLQRLRSGRVVRMIENRMPDGHIAGFCIDITDLVHATEAAEAASRAKGEFLANMSHEIRTPLHAVIGLSHLLADTPLTVRQQQLLAKSQMASQSLLGIVNDVLDMAKIEAGAFTLEEAPFSPSVLLAELDAVFRQQAEAKRLALTVRAAPELPARVSGDALRLRQIFTNLLGNALKFTAEGGVEVGLGLVSSDGGTVRLRGEVRDSGEGIAPEVQERLFTPFSQADASTSRRYGGTGLGLSIVRHLVEMMGGRIGVRSAPGQGSLFWFEVNLREAEATPSALAPLTAPSGALEVLVVDDVPAERQALVDMARAFGWRTESCESGEAMLHWIEGRLAAGQPLPDALLVDWQLPGMNGLQSLAALAERHGLLRLPAALMVSASDRERVAREDHLRLADDILTKPVNASVLFNAVNQGVVARHGHSRRVLDAQRHTAPEAVQRLAGTRVLVVDDSEINQEIAQHMLEREGASVFLASNGREALALLRDGPHFDVVLMDVQMPEMDGLQATREMRSDPNLRQLPVVALTAGALAEERRRALDAGMDHFLTKPIDPDQLLEVVAQALAGPDGAVAPPSAPAPLTAVADDWPEIDGIDGAQAHRRLGGDVALLRRSLRRLFDEFAPLAEEPLPAALAPDARQGLAARVHKLRGAAGLVDALALHRHAGVVENALRDGQPAQSLQAPWRELQASLRRLRLAAGAWLSQAGAAAPGDSAEPPASDEALRRLHELLARHDLDALSLFDTQGAALRRRLGDARASELENHIGALDFAAAAELLQRELAT</sequence>
<dbReference type="SMART" id="SM00388">
    <property type="entry name" value="HisKA"/>
    <property type="match status" value="1"/>
</dbReference>
<dbReference type="Gene3D" id="1.20.120.160">
    <property type="entry name" value="HPT domain"/>
    <property type="match status" value="1"/>
</dbReference>
<evidence type="ECO:0000256" key="10">
    <source>
        <dbReference type="ARBA" id="ARBA00022777"/>
    </source>
</evidence>